<dbReference type="EMBL" id="QXFU01000324">
    <property type="protein sequence ID" value="KAE9036636.1"/>
    <property type="molecule type" value="Genomic_DNA"/>
</dbReference>
<accession>A0A6A3MU39</accession>
<dbReference type="PANTHER" id="PTHR43083:SF6">
    <property type="entry name" value="MANNAN POLYMERASE COMPLEXES SUBUNIT MNN9"/>
    <property type="match status" value="1"/>
</dbReference>
<organism evidence="2 3">
    <name type="scientific">Phytophthora rubi</name>
    <dbReference type="NCBI Taxonomy" id="129364"/>
    <lineage>
        <taxon>Eukaryota</taxon>
        <taxon>Sar</taxon>
        <taxon>Stramenopiles</taxon>
        <taxon>Oomycota</taxon>
        <taxon>Peronosporomycetes</taxon>
        <taxon>Peronosporales</taxon>
        <taxon>Peronosporaceae</taxon>
        <taxon>Phytophthora</taxon>
    </lineage>
</organism>
<dbReference type="InterPro" id="IPR052086">
    <property type="entry name" value="Mannan_Polymerase_Subunit"/>
</dbReference>
<proteinExistence type="inferred from homology"/>
<dbReference type="PANTHER" id="PTHR43083">
    <property type="entry name" value="MANNAN POLYMERASE II"/>
    <property type="match status" value="1"/>
</dbReference>
<evidence type="ECO:0000313" key="3">
    <source>
        <dbReference type="Proteomes" id="UP000435112"/>
    </source>
</evidence>
<dbReference type="Proteomes" id="UP000435112">
    <property type="component" value="Unassembled WGS sequence"/>
</dbReference>
<evidence type="ECO:0000256" key="1">
    <source>
        <dbReference type="ARBA" id="ARBA00037964"/>
    </source>
</evidence>
<dbReference type="OrthoDB" id="204164at2759"/>
<comment type="caution">
    <text evidence="2">The sequence shown here is derived from an EMBL/GenBank/DDBJ whole genome shotgun (WGS) entry which is preliminary data.</text>
</comment>
<gene>
    <name evidence="2" type="ORF">PR002_g6987</name>
</gene>
<dbReference type="SUPFAM" id="SSF53448">
    <property type="entry name" value="Nucleotide-diphospho-sugar transferases"/>
    <property type="match status" value="1"/>
</dbReference>
<dbReference type="Gene3D" id="3.90.550.10">
    <property type="entry name" value="Spore Coat Polysaccharide Biosynthesis Protein SpsA, Chain A"/>
    <property type="match status" value="1"/>
</dbReference>
<protein>
    <submittedName>
        <fullName evidence="2">Uncharacterized protein</fullName>
    </submittedName>
</protein>
<name>A0A6A3MU39_9STRA</name>
<dbReference type="AlphaFoldDB" id="A0A6A3MU39"/>
<dbReference type="Pfam" id="PF03452">
    <property type="entry name" value="Anp1"/>
    <property type="match status" value="1"/>
</dbReference>
<dbReference type="InterPro" id="IPR029044">
    <property type="entry name" value="Nucleotide-diphossugar_trans"/>
</dbReference>
<evidence type="ECO:0000313" key="2">
    <source>
        <dbReference type="EMBL" id="KAE9036636.1"/>
    </source>
</evidence>
<reference evidence="2 3" key="1">
    <citation type="submission" date="2018-09" db="EMBL/GenBank/DDBJ databases">
        <title>Genomic investigation of the strawberry pathogen Phytophthora fragariae indicates pathogenicity is determined by transcriptional variation in three key races.</title>
        <authorList>
            <person name="Adams T.M."/>
            <person name="Armitage A.D."/>
            <person name="Sobczyk M.K."/>
            <person name="Bates H.J."/>
            <person name="Dunwell J.M."/>
            <person name="Nellist C.F."/>
            <person name="Harrison R.J."/>
        </authorList>
    </citation>
    <scope>NUCLEOTIDE SEQUENCE [LARGE SCALE GENOMIC DNA]</scope>
    <source>
        <strain evidence="2 3">SCRP324</strain>
    </source>
</reference>
<sequence>MSLQAARMRLQRASKKWRRTYRGSLVVALVALAVLAMGLRAFLVRRASFFRAPETISLPPETVTETVSLPPPTSVLHPNTPVQAALSTDVPFSTKTTSGSFPEYSESFPQYGKTDPGRYYRIENTRLLAHPAAREKDSLLLVTVFNDAESWGANRSAADYFELVRSLDFPKEKMSIAMLTSSAEEFKKVKKVFSRQIHEYSRLSVILRNDFSQDGLTRLNRHSEKLQSNRRRMLARYRNYALLSNLQTWHQHVLWLDADLVSIPADLLLKMVRSGLDVVTPMCLRRYNYQSNDSYDYDLNAWVGHRKIRSPEEENFVPGPLSMRNMHDLHGESQNVVPLDSVGGTMLYVRADVHRQGVIFPAHYVIGSEWGAEGYDGIETEGFCYNAHFLGFRCWGMPKEIIYHAV</sequence>
<comment type="similarity">
    <text evidence="1">Belongs to the ANP1/MMN9/VAN1 family.</text>
</comment>